<dbReference type="AlphaFoldDB" id="A0A5C6U2C4"/>
<evidence type="ECO:0000259" key="1">
    <source>
        <dbReference type="PROSITE" id="PS50937"/>
    </source>
</evidence>
<dbReference type="Gene3D" id="1.10.1240.10">
    <property type="entry name" value="Methionine synthase domain"/>
    <property type="match status" value="1"/>
</dbReference>
<feature type="domain" description="HTH merR-type" evidence="1">
    <location>
        <begin position="20"/>
        <end position="69"/>
    </location>
</feature>
<evidence type="ECO:0000313" key="3">
    <source>
        <dbReference type="EMBL" id="TXC67047.1"/>
    </source>
</evidence>
<dbReference type="Gene3D" id="3.40.50.280">
    <property type="entry name" value="Cobalamin-binding domain"/>
    <property type="match status" value="1"/>
</dbReference>
<dbReference type="GO" id="GO:0006355">
    <property type="term" value="P:regulation of DNA-templated transcription"/>
    <property type="evidence" value="ECO:0007669"/>
    <property type="project" value="InterPro"/>
</dbReference>
<dbReference type="InterPro" id="IPR009061">
    <property type="entry name" value="DNA-bd_dom_put_sf"/>
</dbReference>
<dbReference type="InterPro" id="IPR036724">
    <property type="entry name" value="Cobalamin-bd_sf"/>
</dbReference>
<dbReference type="Pfam" id="PF13411">
    <property type="entry name" value="MerR_1"/>
    <property type="match status" value="1"/>
</dbReference>
<organism evidence="3 4">
    <name type="scientific">Piscinibacter aquaticus</name>
    <dbReference type="NCBI Taxonomy" id="392597"/>
    <lineage>
        <taxon>Bacteria</taxon>
        <taxon>Pseudomonadati</taxon>
        <taxon>Pseudomonadota</taxon>
        <taxon>Betaproteobacteria</taxon>
        <taxon>Burkholderiales</taxon>
        <taxon>Sphaerotilaceae</taxon>
        <taxon>Piscinibacter</taxon>
    </lineage>
</organism>
<dbReference type="Gene3D" id="1.10.1660.10">
    <property type="match status" value="1"/>
</dbReference>
<dbReference type="SUPFAM" id="SSF52242">
    <property type="entry name" value="Cobalamin (vitamin B12)-binding domain"/>
    <property type="match status" value="1"/>
</dbReference>
<dbReference type="InterPro" id="IPR003759">
    <property type="entry name" value="Cbl-bd_cap"/>
</dbReference>
<sequence length="312" mass="34220">MTVPAPRDSSTDVNIAGAERATGLSKDTLRVWERRYGFPTPHRDAAGERLYPLAQIERLRLLKRLVDAGERPGRLMALAHAELEARLRALPQAAAEAESAQAAVDEYIDILKSHDVDRLRRQLGRAREQLGLARFVTEVVAPLNTRVGDAWMRGQLQVFEEHLYTESIQVLLREAIARLPVHADAHPRVLLTTFTQEPHGLGLLMAEGLLSLEGARCVSLGTATPIWDIVLAAAAQRADVVALSFSGCMNPNQIVDGLTELRAKLPASVELWAGGAAPALHRRPVAGVRPIVMIDRVREELAAARRQRSAKP</sequence>
<feature type="domain" description="B12-binding" evidence="2">
    <location>
        <begin position="186"/>
        <end position="312"/>
    </location>
</feature>
<proteinExistence type="predicted"/>
<dbReference type="InterPro" id="IPR000551">
    <property type="entry name" value="MerR-type_HTH_dom"/>
</dbReference>
<dbReference type="GO" id="GO:0046872">
    <property type="term" value="F:metal ion binding"/>
    <property type="evidence" value="ECO:0007669"/>
    <property type="project" value="InterPro"/>
</dbReference>
<dbReference type="Proteomes" id="UP000321832">
    <property type="component" value="Unassembled WGS sequence"/>
</dbReference>
<gene>
    <name evidence="3" type="ORF">FSC37_18695</name>
</gene>
<dbReference type="PROSITE" id="PS50937">
    <property type="entry name" value="HTH_MERR_2"/>
    <property type="match status" value="1"/>
</dbReference>
<keyword evidence="4" id="KW-1185">Reference proteome</keyword>
<dbReference type="GO" id="GO:0031419">
    <property type="term" value="F:cobalamin binding"/>
    <property type="evidence" value="ECO:0007669"/>
    <property type="project" value="InterPro"/>
</dbReference>
<reference evidence="3 4" key="1">
    <citation type="submission" date="2019-08" db="EMBL/GenBank/DDBJ databases">
        <authorList>
            <person name="Khan S.A."/>
            <person name="Jeon C.O."/>
            <person name="Jeong S.E."/>
        </authorList>
    </citation>
    <scope>NUCLEOTIDE SEQUENCE [LARGE SCALE GENOMIC DNA]</scope>
    <source>
        <strain evidence="4">IMCC1728</strain>
    </source>
</reference>
<accession>A0A5C6U2C4</accession>
<name>A0A5C6U2C4_9BURK</name>
<protein>
    <submittedName>
        <fullName evidence="3">MerR family transcriptional regulator</fullName>
    </submittedName>
</protein>
<dbReference type="SMART" id="SM00422">
    <property type="entry name" value="HTH_MERR"/>
    <property type="match status" value="1"/>
</dbReference>
<dbReference type="CDD" id="cd01104">
    <property type="entry name" value="HTH_MlrA-CarA"/>
    <property type="match status" value="1"/>
</dbReference>
<dbReference type="Pfam" id="PF02607">
    <property type="entry name" value="B12-binding_2"/>
    <property type="match status" value="1"/>
</dbReference>
<dbReference type="SUPFAM" id="SSF46955">
    <property type="entry name" value="Putative DNA-binding domain"/>
    <property type="match status" value="1"/>
</dbReference>
<evidence type="ECO:0000313" key="4">
    <source>
        <dbReference type="Proteomes" id="UP000321832"/>
    </source>
</evidence>
<dbReference type="InterPro" id="IPR006158">
    <property type="entry name" value="Cobalamin-bd"/>
</dbReference>
<dbReference type="GO" id="GO:0003677">
    <property type="term" value="F:DNA binding"/>
    <property type="evidence" value="ECO:0007669"/>
    <property type="project" value="InterPro"/>
</dbReference>
<dbReference type="InterPro" id="IPR036594">
    <property type="entry name" value="Meth_synthase_dom"/>
</dbReference>
<dbReference type="PROSITE" id="PS51332">
    <property type="entry name" value="B12_BINDING"/>
    <property type="match status" value="1"/>
</dbReference>
<evidence type="ECO:0000259" key="2">
    <source>
        <dbReference type="PROSITE" id="PS51332"/>
    </source>
</evidence>
<comment type="caution">
    <text evidence="3">The sequence shown here is derived from an EMBL/GenBank/DDBJ whole genome shotgun (WGS) entry which is preliminary data.</text>
</comment>
<dbReference type="EMBL" id="VOPW01000001">
    <property type="protein sequence ID" value="TXC67047.1"/>
    <property type="molecule type" value="Genomic_DNA"/>
</dbReference>